<evidence type="ECO:0000313" key="1">
    <source>
        <dbReference type="EMBL" id="MFK9082659.1"/>
    </source>
</evidence>
<keyword evidence="2" id="KW-1185">Reference proteome</keyword>
<comment type="caution">
    <text evidence="1">The sequence shown here is derived from an EMBL/GenBank/DDBJ whole genome shotgun (WGS) entry which is preliminary data.</text>
</comment>
<reference evidence="1" key="1">
    <citation type="submission" date="2024-11" db="EMBL/GenBank/DDBJ databases">
        <authorList>
            <person name="Lucas J.A."/>
        </authorList>
    </citation>
    <scope>NUCLEOTIDE SEQUENCE</scope>
    <source>
        <strain evidence="1">Z 8.8</strain>
    </source>
</reference>
<evidence type="ECO:0000313" key="2">
    <source>
        <dbReference type="Proteomes" id="UP001622950"/>
    </source>
</evidence>
<protein>
    <submittedName>
        <fullName evidence="1">Uncharacterized protein</fullName>
    </submittedName>
</protein>
<organism evidence="1 2">
    <name type="scientific">Pseudomonas neuropathica</name>
    <dbReference type="NCBI Taxonomy" id="2730425"/>
    <lineage>
        <taxon>Bacteria</taxon>
        <taxon>Pseudomonadati</taxon>
        <taxon>Pseudomonadota</taxon>
        <taxon>Gammaproteobacteria</taxon>
        <taxon>Pseudomonadales</taxon>
        <taxon>Pseudomonadaceae</taxon>
        <taxon>Pseudomonas</taxon>
    </lineage>
</organism>
<proteinExistence type="predicted"/>
<dbReference type="Proteomes" id="UP001622950">
    <property type="component" value="Unassembled WGS sequence"/>
</dbReference>
<dbReference type="EMBL" id="JBJHQE010000035">
    <property type="protein sequence ID" value="MFK9082659.1"/>
    <property type="molecule type" value="Genomic_DNA"/>
</dbReference>
<accession>A0ACC7MXK5</accession>
<name>A0ACC7MXK5_9PSED</name>
<gene>
    <name evidence="1" type="ORF">ACJEBM_18490</name>
</gene>
<sequence length="90" mass="10108">MKRFVMLITITLLTTACQSDDYGITKLDNCVCYKTPEGQHIQLSQVASIDPDTLQENFSHCVCRALVDLKKVDDPGKFFVPGTEIKTQIK</sequence>